<keyword evidence="2" id="KW-0238">DNA-binding</keyword>
<dbReference type="Proteomes" id="UP001149165">
    <property type="component" value="Unassembled WGS sequence"/>
</dbReference>
<keyword evidence="3" id="KW-0804">Transcription</keyword>
<dbReference type="GO" id="GO:0000981">
    <property type="term" value="F:DNA-binding transcription factor activity, RNA polymerase II-specific"/>
    <property type="evidence" value="ECO:0007669"/>
    <property type="project" value="InterPro"/>
</dbReference>
<dbReference type="Gene3D" id="4.10.240.10">
    <property type="entry name" value="Zn(2)-C6 fungal-type DNA-binding domain"/>
    <property type="match status" value="1"/>
</dbReference>
<name>A0A9W9F5U3_9EURO</name>
<reference evidence="7" key="2">
    <citation type="journal article" date="2023" name="IMA Fungus">
        <title>Comparative genomic study of the Penicillium genus elucidates a diverse pangenome and 15 lateral gene transfer events.</title>
        <authorList>
            <person name="Petersen C."/>
            <person name="Sorensen T."/>
            <person name="Nielsen M.R."/>
            <person name="Sondergaard T.E."/>
            <person name="Sorensen J.L."/>
            <person name="Fitzpatrick D.A."/>
            <person name="Frisvad J.C."/>
            <person name="Nielsen K.L."/>
        </authorList>
    </citation>
    <scope>NUCLEOTIDE SEQUENCE</scope>
    <source>
        <strain evidence="7">IBT 30069</strain>
    </source>
</reference>
<dbReference type="AlphaFoldDB" id="A0A9W9F5U3"/>
<dbReference type="GO" id="GO:0008270">
    <property type="term" value="F:zinc ion binding"/>
    <property type="evidence" value="ECO:0007669"/>
    <property type="project" value="InterPro"/>
</dbReference>
<gene>
    <name evidence="7" type="ORF">N7456_010039</name>
</gene>
<dbReference type="EMBL" id="JAPQKH010000006">
    <property type="protein sequence ID" value="KAJ5094178.1"/>
    <property type="molecule type" value="Genomic_DNA"/>
</dbReference>
<feature type="compositionally biased region" description="Basic residues" evidence="5">
    <location>
        <begin position="60"/>
        <end position="69"/>
    </location>
</feature>
<keyword evidence="4" id="KW-0539">Nucleus</keyword>
<keyword evidence="1" id="KW-0805">Transcription regulation</keyword>
<evidence type="ECO:0000256" key="2">
    <source>
        <dbReference type="ARBA" id="ARBA00023125"/>
    </source>
</evidence>
<comment type="caution">
    <text evidence="7">The sequence shown here is derived from an EMBL/GenBank/DDBJ whole genome shotgun (WGS) entry which is preliminary data.</text>
</comment>
<feature type="domain" description="Zn(2)-C6 fungal-type" evidence="6">
    <location>
        <begin position="97"/>
        <end position="127"/>
    </location>
</feature>
<accession>A0A9W9F5U3</accession>
<organism evidence="7 8">
    <name type="scientific">Penicillium angulare</name>
    <dbReference type="NCBI Taxonomy" id="116970"/>
    <lineage>
        <taxon>Eukaryota</taxon>
        <taxon>Fungi</taxon>
        <taxon>Dikarya</taxon>
        <taxon>Ascomycota</taxon>
        <taxon>Pezizomycotina</taxon>
        <taxon>Eurotiomycetes</taxon>
        <taxon>Eurotiomycetidae</taxon>
        <taxon>Eurotiales</taxon>
        <taxon>Aspergillaceae</taxon>
        <taxon>Penicillium</taxon>
    </lineage>
</organism>
<reference evidence="7" key="1">
    <citation type="submission" date="2022-11" db="EMBL/GenBank/DDBJ databases">
        <authorList>
            <person name="Petersen C."/>
        </authorList>
    </citation>
    <scope>NUCLEOTIDE SEQUENCE</scope>
    <source>
        <strain evidence="7">IBT 30069</strain>
    </source>
</reference>
<dbReference type="SUPFAM" id="SSF57701">
    <property type="entry name" value="Zn2/Cys6 DNA-binding domain"/>
    <property type="match status" value="1"/>
</dbReference>
<dbReference type="InterPro" id="IPR001138">
    <property type="entry name" value="Zn2Cys6_DnaBD"/>
</dbReference>
<keyword evidence="8" id="KW-1185">Reference proteome</keyword>
<feature type="compositionally biased region" description="Polar residues" evidence="5">
    <location>
        <begin position="21"/>
        <end position="33"/>
    </location>
</feature>
<dbReference type="PROSITE" id="PS00463">
    <property type="entry name" value="ZN2_CY6_FUNGAL_1"/>
    <property type="match status" value="1"/>
</dbReference>
<dbReference type="InterPro" id="IPR036864">
    <property type="entry name" value="Zn2-C6_fun-type_DNA-bd_sf"/>
</dbReference>
<evidence type="ECO:0000256" key="3">
    <source>
        <dbReference type="ARBA" id="ARBA00023163"/>
    </source>
</evidence>
<dbReference type="GO" id="GO:0003677">
    <property type="term" value="F:DNA binding"/>
    <property type="evidence" value="ECO:0007669"/>
    <property type="project" value="UniProtKB-KW"/>
</dbReference>
<evidence type="ECO:0000313" key="7">
    <source>
        <dbReference type="EMBL" id="KAJ5094178.1"/>
    </source>
</evidence>
<dbReference type="OrthoDB" id="4151048at2759"/>
<sequence>MAEEILLEALAQHDGLPMNFTMDSTTPSSPNLEESSDQIIPYPPNSIHEASSDHEAPSKKREKKRRRGRHEPEPEWSAMVRQQHFTRQKTTNRSRHACDRCRMKKSRCENSPNGDGCLGCWEAKLPCFVTDRVLNVTSIRGAPTIPKSEVDDLQQKLIELHQELHRKAAEYEKQISDRDSQIDSLTRTNAEICELLQRHRDRASYPETRHDGFTQATPFHNPGMGGMNLVSDDFHIHSEGCINPQQTQRV</sequence>
<dbReference type="CDD" id="cd00067">
    <property type="entry name" value="GAL4"/>
    <property type="match status" value="1"/>
</dbReference>
<protein>
    <recommendedName>
        <fullName evidence="6">Zn(2)-C6 fungal-type domain-containing protein</fullName>
    </recommendedName>
</protein>
<evidence type="ECO:0000256" key="4">
    <source>
        <dbReference type="ARBA" id="ARBA00023242"/>
    </source>
</evidence>
<evidence type="ECO:0000256" key="1">
    <source>
        <dbReference type="ARBA" id="ARBA00023015"/>
    </source>
</evidence>
<proteinExistence type="predicted"/>
<feature type="region of interest" description="Disordered" evidence="5">
    <location>
        <begin position="17"/>
        <end position="76"/>
    </location>
</feature>
<evidence type="ECO:0000259" key="6">
    <source>
        <dbReference type="PROSITE" id="PS00463"/>
    </source>
</evidence>
<evidence type="ECO:0000313" key="8">
    <source>
        <dbReference type="Proteomes" id="UP001149165"/>
    </source>
</evidence>
<feature type="compositionally biased region" description="Basic and acidic residues" evidence="5">
    <location>
        <begin position="50"/>
        <end position="59"/>
    </location>
</feature>
<evidence type="ECO:0000256" key="5">
    <source>
        <dbReference type="SAM" id="MobiDB-lite"/>
    </source>
</evidence>
<dbReference type="Pfam" id="PF00172">
    <property type="entry name" value="Zn_clus"/>
    <property type="match status" value="1"/>
</dbReference>